<dbReference type="EC" id="2.3.1.9" evidence="3"/>
<dbReference type="PANTHER" id="PTHR18919:SF107">
    <property type="entry name" value="ACETYL-COA ACETYLTRANSFERASE, CYTOSOLIC"/>
    <property type="match status" value="1"/>
</dbReference>
<dbReference type="Pfam" id="PF00108">
    <property type="entry name" value="Thiolase_N"/>
    <property type="match status" value="1"/>
</dbReference>
<dbReference type="CDD" id="cd00751">
    <property type="entry name" value="thiolase"/>
    <property type="match status" value="1"/>
</dbReference>
<evidence type="ECO:0000256" key="3">
    <source>
        <dbReference type="ARBA" id="ARBA00012705"/>
    </source>
</evidence>
<dbReference type="AlphaFoldDB" id="A0A4R2RMW8"/>
<evidence type="ECO:0000256" key="6">
    <source>
        <dbReference type="ARBA" id="ARBA00030755"/>
    </source>
</evidence>
<dbReference type="SUPFAM" id="SSF53901">
    <property type="entry name" value="Thiolase-like"/>
    <property type="match status" value="2"/>
</dbReference>
<dbReference type="OrthoDB" id="56116at2"/>
<name>A0A4R2RMW8_9FIRM</name>
<evidence type="ECO:0000256" key="2">
    <source>
        <dbReference type="ARBA" id="ARBA00010982"/>
    </source>
</evidence>
<dbReference type="InterPro" id="IPR020613">
    <property type="entry name" value="Thiolase_CS"/>
</dbReference>
<proteinExistence type="inferred from homology"/>
<evidence type="ECO:0000256" key="7">
    <source>
        <dbReference type="ARBA" id="ARBA00044137"/>
    </source>
</evidence>
<evidence type="ECO:0000256" key="8">
    <source>
        <dbReference type="ARBA" id="ARBA00051550"/>
    </source>
</evidence>
<evidence type="ECO:0000313" key="14">
    <source>
        <dbReference type="Proteomes" id="UP000294813"/>
    </source>
</evidence>
<keyword evidence="14" id="KW-1185">Reference proteome</keyword>
<feature type="active site" description="Proton acceptor" evidence="9">
    <location>
        <position position="381"/>
    </location>
</feature>
<dbReference type="PROSITE" id="PS00737">
    <property type="entry name" value="THIOLASE_2"/>
    <property type="match status" value="1"/>
</dbReference>
<dbReference type="FunFam" id="3.40.47.10:FF:000010">
    <property type="entry name" value="Acetyl-CoA acetyltransferase (Thiolase)"/>
    <property type="match status" value="1"/>
</dbReference>
<accession>A0A4R2RMW8</accession>
<evidence type="ECO:0000259" key="12">
    <source>
        <dbReference type="Pfam" id="PF02803"/>
    </source>
</evidence>
<keyword evidence="4 10" id="KW-0808">Transferase</keyword>
<evidence type="ECO:0000256" key="9">
    <source>
        <dbReference type="PIRSR" id="PIRSR000429-1"/>
    </source>
</evidence>
<dbReference type="InterPro" id="IPR020617">
    <property type="entry name" value="Thiolase_C"/>
</dbReference>
<evidence type="ECO:0000256" key="10">
    <source>
        <dbReference type="RuleBase" id="RU003557"/>
    </source>
</evidence>
<protein>
    <recommendedName>
        <fullName evidence="7">Acetyl-CoA acetyltransferase</fullName>
        <ecNumber evidence="3">2.3.1.9</ecNumber>
    </recommendedName>
    <alternativeName>
        <fullName evidence="6">Acetoacetyl-CoA thiolase</fullName>
    </alternativeName>
</protein>
<comment type="similarity">
    <text evidence="2 10">Belongs to the thiolase-like superfamily. Thiolase family.</text>
</comment>
<feature type="domain" description="Thiolase C-terminal" evidence="12">
    <location>
        <begin position="272"/>
        <end position="394"/>
    </location>
</feature>
<evidence type="ECO:0000313" key="13">
    <source>
        <dbReference type="EMBL" id="TCP64009.1"/>
    </source>
</evidence>
<dbReference type="PIRSF" id="PIRSF000429">
    <property type="entry name" value="Ac-CoA_Ac_transf"/>
    <property type="match status" value="1"/>
</dbReference>
<keyword evidence="5 10" id="KW-0012">Acyltransferase</keyword>
<dbReference type="EMBL" id="SLXT01000013">
    <property type="protein sequence ID" value="TCP64009.1"/>
    <property type="molecule type" value="Genomic_DNA"/>
</dbReference>
<dbReference type="InterPro" id="IPR002155">
    <property type="entry name" value="Thiolase"/>
</dbReference>
<evidence type="ECO:0000259" key="11">
    <source>
        <dbReference type="Pfam" id="PF00108"/>
    </source>
</evidence>
<dbReference type="PANTHER" id="PTHR18919">
    <property type="entry name" value="ACETYL-COA C-ACYLTRANSFERASE"/>
    <property type="match status" value="1"/>
</dbReference>
<dbReference type="NCBIfam" id="TIGR01930">
    <property type="entry name" value="AcCoA-C-Actrans"/>
    <property type="match status" value="1"/>
</dbReference>
<gene>
    <name evidence="13" type="ORF">EDD73_11359</name>
</gene>
<dbReference type="GO" id="GO:0003985">
    <property type="term" value="F:acetyl-CoA C-acetyltransferase activity"/>
    <property type="evidence" value="ECO:0007669"/>
    <property type="project" value="UniProtKB-EC"/>
</dbReference>
<dbReference type="Gene3D" id="3.40.47.10">
    <property type="match status" value="2"/>
</dbReference>
<feature type="active site" description="Proton acceptor" evidence="9">
    <location>
        <position position="351"/>
    </location>
</feature>
<evidence type="ECO:0000256" key="4">
    <source>
        <dbReference type="ARBA" id="ARBA00022679"/>
    </source>
</evidence>
<feature type="active site" description="Acyl-thioester intermediate" evidence="9">
    <location>
        <position position="88"/>
    </location>
</feature>
<evidence type="ECO:0000256" key="1">
    <source>
        <dbReference type="ARBA" id="ARBA00004496"/>
    </source>
</evidence>
<dbReference type="InterPro" id="IPR020616">
    <property type="entry name" value="Thiolase_N"/>
</dbReference>
<sequence length="395" mass="41779">MTDVYIVGAVRTAVATIGGSLKDISAQDLAAEVFREAVKRSGVPGDQIGEVILGQTRQMTEASNCARVAALIAGLPVTLPAYTIHRQCGSGLQAVNSAWQEIAFGNADLVLAGGVENMSRSPYYLKQARYGYGAGDAVLVDSLTEAGPGAQPIAQYGELSMGATAENLAERYGIRREAQDQFALRSQELAQAAMAAGRFVEEIVPVKVRQKKTVVEFQVDEHPRQTSLEKLAQLPPVFRQGGTVTAGNSSGRNDGAAALLLASEQKVRELGLKPMARLVAQAVAAVDPRIMGIGPVPSTRKALAQAELTLADMDLIELNEAFAAQALAVIEELEPDMDKVNVNGGAIALGHPIGCTGARLLTSLIYELRRRQGRYGLVTLCIGGGQGITTILERC</sequence>
<comment type="caution">
    <text evidence="13">The sequence shown here is derived from an EMBL/GenBank/DDBJ whole genome shotgun (WGS) entry which is preliminary data.</text>
</comment>
<evidence type="ECO:0000256" key="5">
    <source>
        <dbReference type="ARBA" id="ARBA00023315"/>
    </source>
</evidence>
<reference evidence="13 14" key="1">
    <citation type="submission" date="2019-03" db="EMBL/GenBank/DDBJ databases">
        <title>Genomic Encyclopedia of Type Strains, Phase IV (KMG-IV): sequencing the most valuable type-strain genomes for metagenomic binning, comparative biology and taxonomic classification.</title>
        <authorList>
            <person name="Goeker M."/>
        </authorList>
    </citation>
    <scope>NUCLEOTIDE SEQUENCE [LARGE SCALE GENOMIC DNA]</scope>
    <source>
        <strain evidence="13 14">DSM 11170</strain>
    </source>
</reference>
<dbReference type="RefSeq" id="WP_131919357.1">
    <property type="nucleotide sequence ID" value="NZ_JAOQNU010000012.1"/>
</dbReference>
<dbReference type="Proteomes" id="UP000294813">
    <property type="component" value="Unassembled WGS sequence"/>
</dbReference>
<comment type="subcellular location">
    <subcellularLocation>
        <location evidence="1">Cytoplasm</location>
    </subcellularLocation>
</comment>
<comment type="catalytic activity">
    <reaction evidence="8">
        <text>2 acetyl-CoA = acetoacetyl-CoA + CoA</text>
        <dbReference type="Rhea" id="RHEA:21036"/>
        <dbReference type="ChEBI" id="CHEBI:57286"/>
        <dbReference type="ChEBI" id="CHEBI:57287"/>
        <dbReference type="ChEBI" id="CHEBI:57288"/>
        <dbReference type="EC" id="2.3.1.9"/>
    </reaction>
</comment>
<dbReference type="GO" id="GO:0005737">
    <property type="term" value="C:cytoplasm"/>
    <property type="evidence" value="ECO:0007669"/>
    <property type="project" value="UniProtKB-SubCell"/>
</dbReference>
<dbReference type="InterPro" id="IPR016039">
    <property type="entry name" value="Thiolase-like"/>
</dbReference>
<organism evidence="13 14">
    <name type="scientific">Heliophilum fasciatum</name>
    <dbReference type="NCBI Taxonomy" id="35700"/>
    <lineage>
        <taxon>Bacteria</taxon>
        <taxon>Bacillati</taxon>
        <taxon>Bacillota</taxon>
        <taxon>Clostridia</taxon>
        <taxon>Eubacteriales</taxon>
        <taxon>Heliobacteriaceae</taxon>
        <taxon>Heliophilum</taxon>
    </lineage>
</organism>
<dbReference type="Pfam" id="PF02803">
    <property type="entry name" value="Thiolase_C"/>
    <property type="match status" value="1"/>
</dbReference>
<feature type="domain" description="Thiolase N-terminal" evidence="11">
    <location>
        <begin position="4"/>
        <end position="265"/>
    </location>
</feature>